<accession>A0A9X0QAH0</accession>
<organism evidence="1 2">
    <name type="scientific">Tunturiibacter gelidiferens</name>
    <dbReference type="NCBI Taxonomy" id="3069689"/>
    <lineage>
        <taxon>Bacteria</taxon>
        <taxon>Pseudomonadati</taxon>
        <taxon>Acidobacteriota</taxon>
        <taxon>Terriglobia</taxon>
        <taxon>Terriglobales</taxon>
        <taxon>Acidobacteriaceae</taxon>
        <taxon>Tunturiibacter</taxon>
    </lineage>
</organism>
<comment type="caution">
    <text evidence="1">The sequence shown here is derived from an EMBL/GenBank/DDBJ whole genome shotgun (WGS) entry which is preliminary data.</text>
</comment>
<keyword evidence="2" id="KW-1185">Reference proteome</keyword>
<dbReference type="EMBL" id="JACHEB010000001">
    <property type="protein sequence ID" value="MBB5326700.1"/>
    <property type="molecule type" value="Genomic_DNA"/>
</dbReference>
<sequence length="45" mass="4985">MSICLSAMPGCGNYSLRLGEEDKVLRNEAWALLRKTNATADSLRE</sequence>
<evidence type="ECO:0000313" key="1">
    <source>
        <dbReference type="EMBL" id="MBB5326700.1"/>
    </source>
</evidence>
<reference evidence="1 2" key="1">
    <citation type="submission" date="2020-08" db="EMBL/GenBank/DDBJ databases">
        <title>Genomic Encyclopedia of Type Strains, Phase IV (KMG-V): Genome sequencing to study the core and pangenomes of soil and plant-associated prokaryotes.</title>
        <authorList>
            <person name="Whitman W."/>
        </authorList>
    </citation>
    <scope>NUCLEOTIDE SEQUENCE [LARGE SCALE GENOMIC DNA]</scope>
    <source>
        <strain evidence="1 2">X5P2</strain>
    </source>
</reference>
<dbReference type="AlphaFoldDB" id="A0A9X0QAH0"/>
<evidence type="ECO:0000313" key="2">
    <source>
        <dbReference type="Proteomes" id="UP000535182"/>
    </source>
</evidence>
<dbReference type="Proteomes" id="UP000535182">
    <property type="component" value="Unassembled WGS sequence"/>
</dbReference>
<name>A0A9X0QAH0_9BACT</name>
<proteinExistence type="predicted"/>
<protein>
    <submittedName>
        <fullName evidence="1">Uncharacterized protein</fullName>
    </submittedName>
</protein>
<gene>
    <name evidence="1" type="ORF">HDF14_000294</name>
</gene>